<proteinExistence type="predicted"/>
<comment type="caution">
    <text evidence="1">The sequence shown here is derived from an EMBL/GenBank/DDBJ whole genome shotgun (WGS) entry which is preliminary data.</text>
</comment>
<keyword evidence="2" id="KW-1185">Reference proteome</keyword>
<name>G4U1M1_SERID</name>
<evidence type="ECO:0000313" key="2">
    <source>
        <dbReference type="Proteomes" id="UP000007148"/>
    </source>
</evidence>
<reference evidence="1 2" key="1">
    <citation type="journal article" date="2011" name="PLoS Pathog.">
        <title>Endophytic Life Strategies Decoded by Genome and Transcriptome Analyses of the Mutualistic Root Symbiont Piriformospora indica.</title>
        <authorList>
            <person name="Zuccaro A."/>
            <person name="Lahrmann U."/>
            <person name="Guldener U."/>
            <person name="Langen G."/>
            <person name="Pfiffi S."/>
            <person name="Biedenkopf D."/>
            <person name="Wong P."/>
            <person name="Samans B."/>
            <person name="Grimm C."/>
            <person name="Basiewicz M."/>
            <person name="Murat C."/>
            <person name="Martin F."/>
            <person name="Kogel K.H."/>
        </authorList>
    </citation>
    <scope>NUCLEOTIDE SEQUENCE [LARGE SCALE GENOMIC DNA]</scope>
    <source>
        <strain evidence="1 2">DSM 11827</strain>
    </source>
</reference>
<accession>G4U1M1</accession>
<dbReference type="HOGENOM" id="CLU_2961688_0_0_1"/>
<evidence type="ECO:0000313" key="1">
    <source>
        <dbReference type="EMBL" id="CCA77464.1"/>
    </source>
</evidence>
<dbReference type="InParanoid" id="G4U1M1"/>
<dbReference type="Proteomes" id="UP000007148">
    <property type="component" value="Unassembled WGS sequence"/>
</dbReference>
<protein>
    <submittedName>
        <fullName evidence="1">Uncharacterized protein</fullName>
    </submittedName>
</protein>
<dbReference type="AlphaFoldDB" id="G4U1M1"/>
<organism evidence="1 2">
    <name type="scientific">Serendipita indica (strain DSM 11827)</name>
    <name type="common">Root endophyte fungus</name>
    <name type="synonym">Piriformospora indica</name>
    <dbReference type="NCBI Taxonomy" id="1109443"/>
    <lineage>
        <taxon>Eukaryota</taxon>
        <taxon>Fungi</taxon>
        <taxon>Dikarya</taxon>
        <taxon>Basidiomycota</taxon>
        <taxon>Agaricomycotina</taxon>
        <taxon>Agaricomycetes</taxon>
        <taxon>Sebacinales</taxon>
        <taxon>Serendipitaceae</taxon>
        <taxon>Serendipita</taxon>
    </lineage>
</organism>
<gene>
    <name evidence="1" type="ORF">PIIN_11441</name>
</gene>
<sequence>MDCTDTPKTTPSHSNTYLICHLKVSPAPPVYHMRIPMSFPTSLCAPFHPSETFMSLVIR</sequence>
<dbReference type="EMBL" id="CAFZ01001627">
    <property type="protein sequence ID" value="CCA77464.1"/>
    <property type="molecule type" value="Genomic_DNA"/>
</dbReference>